<evidence type="ECO:0000256" key="4">
    <source>
        <dbReference type="ARBA" id="ARBA00023242"/>
    </source>
</evidence>
<reference evidence="7 8" key="1">
    <citation type="journal article" date="2019" name="Sci. Rep.">
        <title>Nanopore sequencing improves the draft genome of the human pathogenic amoeba Naegleria fowleri.</title>
        <authorList>
            <person name="Liechti N."/>
            <person name="Schurch N."/>
            <person name="Bruggmann R."/>
            <person name="Wittwer M."/>
        </authorList>
    </citation>
    <scope>NUCLEOTIDE SEQUENCE [LARGE SCALE GENOMIC DNA]</scope>
    <source>
        <strain evidence="7 8">ATCC 30894</strain>
    </source>
</reference>
<feature type="domain" description="KOW" evidence="6">
    <location>
        <begin position="354"/>
        <end position="381"/>
    </location>
</feature>
<dbReference type="PROSITE" id="PS01108">
    <property type="entry name" value="RIBOSOMAL_L24"/>
    <property type="match status" value="1"/>
</dbReference>
<feature type="domain" description="KOW" evidence="6">
    <location>
        <begin position="408"/>
        <end position="437"/>
    </location>
</feature>
<name>A0A6A5BX35_NAEFO</name>
<evidence type="ECO:0000313" key="7">
    <source>
        <dbReference type="EMBL" id="KAF0977489.1"/>
    </source>
</evidence>
<dbReference type="InterPro" id="IPR041978">
    <property type="entry name" value="KOW_Spt5_5"/>
</dbReference>
<proteinExistence type="inferred from homology"/>
<dbReference type="Proteomes" id="UP000444721">
    <property type="component" value="Unassembled WGS sequence"/>
</dbReference>
<evidence type="ECO:0000256" key="2">
    <source>
        <dbReference type="ARBA" id="ARBA00006956"/>
    </source>
</evidence>
<dbReference type="InterPro" id="IPR039659">
    <property type="entry name" value="SPT5"/>
</dbReference>
<dbReference type="CDD" id="cd06082">
    <property type="entry name" value="KOW_Spt5_2"/>
    <property type="match status" value="1"/>
</dbReference>
<dbReference type="PANTHER" id="PTHR11125">
    <property type="entry name" value="SUPPRESSOR OF TY 5"/>
    <property type="match status" value="1"/>
</dbReference>
<dbReference type="InterPro" id="IPR017071">
    <property type="entry name" value="TF_Spt5_eukaryote"/>
</dbReference>
<dbReference type="OMA" id="FLAWDVE"/>
<dbReference type="GO" id="GO:0005840">
    <property type="term" value="C:ribosome"/>
    <property type="evidence" value="ECO:0007669"/>
    <property type="project" value="InterPro"/>
</dbReference>
<dbReference type="Gene3D" id="2.30.30.30">
    <property type="match status" value="3"/>
</dbReference>
<dbReference type="PANTHER" id="PTHR11125:SF7">
    <property type="entry name" value="TRANSCRIPTION ELONGATION FACTOR SPT5"/>
    <property type="match status" value="1"/>
</dbReference>
<dbReference type="Pfam" id="PF23284">
    <property type="entry name" value="KOW2_Spt5"/>
    <property type="match status" value="1"/>
</dbReference>
<comment type="similarity">
    <text evidence="2">Belongs to the SPT5 family.</text>
</comment>
<dbReference type="CDD" id="cd09888">
    <property type="entry name" value="NGN_Euk"/>
    <property type="match status" value="1"/>
</dbReference>
<dbReference type="GO" id="GO:0006357">
    <property type="term" value="P:regulation of transcription by RNA polymerase II"/>
    <property type="evidence" value="ECO:0007669"/>
    <property type="project" value="InterPro"/>
</dbReference>
<comment type="caution">
    <text evidence="7">The sequence shown here is derived from an EMBL/GenBank/DDBJ whole genome shotgun (WGS) entry which is preliminary data.</text>
</comment>
<comment type="subcellular location">
    <subcellularLocation>
        <location evidence="1">Nucleus</location>
    </subcellularLocation>
</comment>
<evidence type="ECO:0000313" key="8">
    <source>
        <dbReference type="Proteomes" id="UP000444721"/>
    </source>
</evidence>
<dbReference type="InterPro" id="IPR014722">
    <property type="entry name" value="Rib_uL2_dom2"/>
</dbReference>
<dbReference type="SUPFAM" id="SSF50104">
    <property type="entry name" value="Translation proteins SH3-like domain"/>
    <property type="match status" value="3"/>
</dbReference>
<dbReference type="AlphaFoldDB" id="A0A6A5BX35"/>
<organism evidence="7 8">
    <name type="scientific">Naegleria fowleri</name>
    <name type="common">Brain eating amoeba</name>
    <dbReference type="NCBI Taxonomy" id="5763"/>
    <lineage>
        <taxon>Eukaryota</taxon>
        <taxon>Discoba</taxon>
        <taxon>Heterolobosea</taxon>
        <taxon>Tetramitia</taxon>
        <taxon>Eutetramitia</taxon>
        <taxon>Vahlkampfiidae</taxon>
        <taxon>Naegleria</taxon>
    </lineage>
</organism>
<dbReference type="InterPro" id="IPR057936">
    <property type="entry name" value="KOWx_Spt5"/>
</dbReference>
<dbReference type="CDD" id="cd06084">
    <property type="entry name" value="KOW_Spt5_4"/>
    <property type="match status" value="1"/>
</dbReference>
<evidence type="ECO:0000256" key="3">
    <source>
        <dbReference type="ARBA" id="ARBA00023163"/>
    </source>
</evidence>
<dbReference type="Pfam" id="PF23291">
    <property type="entry name" value="KOW4_SPT5"/>
    <property type="match status" value="1"/>
</dbReference>
<feature type="compositionally biased region" description="Polar residues" evidence="5">
    <location>
        <begin position="690"/>
        <end position="712"/>
    </location>
</feature>
<dbReference type="CDD" id="cd06085">
    <property type="entry name" value="KOW_Spt5_5"/>
    <property type="match status" value="1"/>
</dbReference>
<feature type="domain" description="KOW" evidence="6">
    <location>
        <begin position="629"/>
        <end position="656"/>
    </location>
</feature>
<protein>
    <recommendedName>
        <fullName evidence="6">KOW domain-containing protein</fullName>
    </recommendedName>
</protein>
<feature type="compositionally biased region" description="Acidic residues" evidence="5">
    <location>
        <begin position="41"/>
        <end position="59"/>
    </location>
</feature>
<gene>
    <name evidence="7" type="ORF">FDP41_003481</name>
</gene>
<evidence type="ECO:0000256" key="5">
    <source>
        <dbReference type="SAM" id="MobiDB-lite"/>
    </source>
</evidence>
<dbReference type="GO" id="GO:0032044">
    <property type="term" value="C:DSIF complex"/>
    <property type="evidence" value="ECO:0007669"/>
    <property type="project" value="TreeGrafter"/>
</dbReference>
<dbReference type="OrthoDB" id="28901at2759"/>
<dbReference type="GO" id="GO:0003735">
    <property type="term" value="F:structural constituent of ribosome"/>
    <property type="evidence" value="ECO:0007669"/>
    <property type="project" value="InterPro"/>
</dbReference>
<dbReference type="InterPro" id="IPR005825">
    <property type="entry name" value="Ribosomal_uL24_CS"/>
</dbReference>
<dbReference type="Gene3D" id="3.30.70.940">
    <property type="entry name" value="NusG, N-terminal domain"/>
    <property type="match status" value="1"/>
</dbReference>
<feature type="region of interest" description="Disordered" evidence="5">
    <location>
        <begin position="1"/>
        <end position="83"/>
    </location>
</feature>
<keyword evidence="8" id="KW-1185">Reference proteome</keyword>
<dbReference type="GO" id="GO:0032784">
    <property type="term" value="P:regulation of DNA-templated transcription elongation"/>
    <property type="evidence" value="ECO:0007669"/>
    <property type="project" value="InterPro"/>
</dbReference>
<dbReference type="VEuPathDB" id="AmoebaDB:NF0063440"/>
<keyword evidence="3" id="KW-0804">Transcription</keyword>
<dbReference type="InterPro" id="IPR005100">
    <property type="entry name" value="NGN-domain"/>
</dbReference>
<dbReference type="Pfam" id="PF23042">
    <property type="entry name" value="KOW1_SPT5"/>
    <property type="match status" value="1"/>
</dbReference>
<dbReference type="Pfam" id="PF23290">
    <property type="entry name" value="KOW5_SPT5"/>
    <property type="match status" value="1"/>
</dbReference>
<dbReference type="Pfam" id="PF23037">
    <property type="entry name" value="KOWx_SPT5"/>
    <property type="match status" value="1"/>
</dbReference>
<dbReference type="GeneID" id="68110699"/>
<dbReference type="GO" id="GO:0006412">
    <property type="term" value="P:translation"/>
    <property type="evidence" value="ECO:0007669"/>
    <property type="project" value="InterPro"/>
</dbReference>
<accession>A0A6A5BX35</accession>
<dbReference type="SMART" id="SM00739">
    <property type="entry name" value="KOW"/>
    <property type="match status" value="4"/>
</dbReference>
<dbReference type="RefSeq" id="XP_044562202.1">
    <property type="nucleotide sequence ID" value="XM_044706790.1"/>
</dbReference>
<dbReference type="GO" id="GO:0006368">
    <property type="term" value="P:transcription elongation by RNA polymerase II"/>
    <property type="evidence" value="ECO:0007669"/>
    <property type="project" value="TreeGrafter"/>
</dbReference>
<dbReference type="PIRSF" id="PIRSF036945">
    <property type="entry name" value="Spt5"/>
    <property type="match status" value="1"/>
</dbReference>
<feature type="domain" description="KOW" evidence="6">
    <location>
        <begin position="226"/>
        <end position="253"/>
    </location>
</feature>
<dbReference type="InterPro" id="IPR008991">
    <property type="entry name" value="Translation_prot_SH3-like_sf"/>
</dbReference>
<dbReference type="VEuPathDB" id="AmoebaDB:NfTy_071030"/>
<keyword evidence="4" id="KW-0539">Nucleus</keyword>
<dbReference type="VEuPathDB" id="AmoebaDB:FDP41_003481"/>
<evidence type="ECO:0000256" key="1">
    <source>
        <dbReference type="ARBA" id="ARBA00004123"/>
    </source>
</evidence>
<dbReference type="InterPro" id="IPR041975">
    <property type="entry name" value="KOW_Spt5_2"/>
</dbReference>
<dbReference type="InterPro" id="IPR036735">
    <property type="entry name" value="NGN_dom_sf"/>
</dbReference>
<dbReference type="CDD" id="cd06081">
    <property type="entry name" value="KOW_Spt5_1"/>
    <property type="match status" value="1"/>
</dbReference>
<feature type="region of interest" description="Disordered" evidence="5">
    <location>
        <begin position="688"/>
        <end position="779"/>
    </location>
</feature>
<feature type="compositionally biased region" description="Acidic residues" evidence="5">
    <location>
        <begin position="1"/>
        <end position="24"/>
    </location>
</feature>
<evidence type="ECO:0000259" key="6">
    <source>
        <dbReference type="SMART" id="SM00739"/>
    </source>
</evidence>
<feature type="compositionally biased region" description="Polar residues" evidence="5">
    <location>
        <begin position="770"/>
        <end position="779"/>
    </location>
</feature>
<dbReference type="InterPro" id="IPR041973">
    <property type="entry name" value="KOW_Spt5_1"/>
</dbReference>
<dbReference type="InterPro" id="IPR041977">
    <property type="entry name" value="KOW_Spt5_4"/>
</dbReference>
<sequence length="930" mass="103205">MSDNEGSDYEDQEFEEEEEEEDYEPSQKKVKSAASMFIDDTAQEDDEEEEEMGEEDFEQEAATYRKPTAVSELPQPTAPRRKDVIANLERKYIGGGDEYEDEEDEAYTTAVRATQKQSNLPTPEDPKLFLVKCKQGKEKEAVFTLLQKHFNLKNSPVKKDRLQITSALYIEGYKGKIYIEALKELHVKQAIQGLSHLIFENGIKLVPLKEMPDVLNINQLSTKLKDLKIGDWVRVKRGTYKGDLGKVVGLDEARGLCQVTLVPRIDYTGQNVKRPPQKLFDRELLPQSEQDKVEDLRDNGVVYQGNRFQNGYLYKQIHLKSLDTKNIEPTIEEIQTYYQHENPSKAISLARKTHFKRGDHVKVVKGDLRGMYGVVTNVDEDSQHVTFIPKNQDIQTPLVFPSSQLQKHFTVGQFCKVIGSGSKWEGESGYIVSVNEDDDTVVLYNEVKRCEMTTFINEIQETTTVATEGKVGNYSLFDMVRLDTQTMGVIVKFDSNKNAADTLVHIVDNNDAVRTLKLQELGRKQNTKAGYKAPDKNKHLVGISDTIRVVDPTSVHFGREGVVKQVFRKFLFCCSIDLIQNAGIFAVPSYHCELRGARNRQILNSQTSGAAGNTTNKRGFVFSKRRRSHPWTNKTAIITKGPYKGYLGIVKDATDTTARIELHSQNKIINVDISYVDIKVDGTKQKERFSSVSTPYHSSGATTPFHSTSAGVPSTPWDRDSSKTPLHTSMGHETPLRPETPSLRHGGDAWNPRRPNTPMHDWQDSAPTPGASTPHDSYTTPGVHMSNPTPGGATAMTPGVEGYGYHHTPITPGIGASTPHESYTTPGGMLQTPGGQPMSGDYSGYGSVLTPSVSTPYGMNPTTPGMQHPMTPGMNIYGSSAGMMHPITPGAVMTPGMNPATPGMNPITPGMMHPITPGANPITPGHHDYE</sequence>
<dbReference type="EMBL" id="VFQX01000034">
    <property type="protein sequence ID" value="KAF0977489.1"/>
    <property type="molecule type" value="Genomic_DNA"/>
</dbReference>
<dbReference type="InterPro" id="IPR039385">
    <property type="entry name" value="NGN_Euk"/>
</dbReference>
<dbReference type="GO" id="GO:0003729">
    <property type="term" value="F:mRNA binding"/>
    <property type="evidence" value="ECO:0007669"/>
    <property type="project" value="TreeGrafter"/>
</dbReference>
<dbReference type="Pfam" id="PF03439">
    <property type="entry name" value="Spt5-NGN"/>
    <property type="match status" value="1"/>
</dbReference>
<dbReference type="InterPro" id="IPR005824">
    <property type="entry name" value="KOW"/>
</dbReference>